<feature type="non-terminal residue" evidence="2">
    <location>
        <position position="48"/>
    </location>
</feature>
<name>A0A087U1M5_STEMI</name>
<evidence type="ECO:0000313" key="2">
    <source>
        <dbReference type="EMBL" id="KFM71264.1"/>
    </source>
</evidence>
<keyword evidence="3" id="KW-1185">Reference proteome</keyword>
<evidence type="ECO:0000256" key="1">
    <source>
        <dbReference type="SAM" id="Phobius"/>
    </source>
</evidence>
<sequence length="48" mass="5560">MEESGLISVEIYLDIYEVVRFQHRPQYRDVELFSVIGGFIGVWLGVSL</sequence>
<reference evidence="2 3" key="1">
    <citation type="submission" date="2013-11" db="EMBL/GenBank/DDBJ databases">
        <title>Genome sequencing of Stegodyphus mimosarum.</title>
        <authorList>
            <person name="Bechsgaard J."/>
        </authorList>
    </citation>
    <scope>NUCLEOTIDE SEQUENCE [LARGE SCALE GENOMIC DNA]</scope>
</reference>
<dbReference type="AlphaFoldDB" id="A0A087U1M5"/>
<keyword evidence="1" id="KW-0472">Membrane</keyword>
<accession>A0A087U1M5</accession>
<dbReference type="OrthoDB" id="6427491at2759"/>
<evidence type="ECO:0000313" key="3">
    <source>
        <dbReference type="Proteomes" id="UP000054359"/>
    </source>
</evidence>
<organism evidence="2 3">
    <name type="scientific">Stegodyphus mimosarum</name>
    <name type="common">African social velvet spider</name>
    <dbReference type="NCBI Taxonomy" id="407821"/>
    <lineage>
        <taxon>Eukaryota</taxon>
        <taxon>Metazoa</taxon>
        <taxon>Ecdysozoa</taxon>
        <taxon>Arthropoda</taxon>
        <taxon>Chelicerata</taxon>
        <taxon>Arachnida</taxon>
        <taxon>Araneae</taxon>
        <taxon>Araneomorphae</taxon>
        <taxon>Entelegynae</taxon>
        <taxon>Eresoidea</taxon>
        <taxon>Eresidae</taxon>
        <taxon>Stegodyphus</taxon>
    </lineage>
</organism>
<feature type="transmembrane region" description="Helical" evidence="1">
    <location>
        <begin position="30"/>
        <end position="46"/>
    </location>
</feature>
<protein>
    <submittedName>
        <fullName evidence="2">Uncharacterized protein</fullName>
    </submittedName>
</protein>
<gene>
    <name evidence="2" type="ORF">X975_14291</name>
</gene>
<keyword evidence="1" id="KW-1133">Transmembrane helix</keyword>
<dbReference type="Proteomes" id="UP000054359">
    <property type="component" value="Unassembled WGS sequence"/>
</dbReference>
<dbReference type="EMBL" id="KK117733">
    <property type="protein sequence ID" value="KFM71264.1"/>
    <property type="molecule type" value="Genomic_DNA"/>
</dbReference>
<dbReference type="Gene3D" id="1.10.287.770">
    <property type="entry name" value="YojJ-like"/>
    <property type="match status" value="1"/>
</dbReference>
<keyword evidence="1" id="KW-0812">Transmembrane</keyword>
<proteinExistence type="predicted"/>